<evidence type="ECO:0000313" key="3">
    <source>
        <dbReference type="Proteomes" id="UP000295633"/>
    </source>
</evidence>
<evidence type="ECO:0000256" key="1">
    <source>
        <dbReference type="SAM" id="Phobius"/>
    </source>
</evidence>
<dbReference type="Pfam" id="PF04657">
    <property type="entry name" value="DMT_YdcZ"/>
    <property type="match status" value="2"/>
</dbReference>
<gene>
    <name evidence="2" type="ORF">E2R54_13175</name>
</gene>
<dbReference type="EMBL" id="SMZX01000002">
    <property type="protein sequence ID" value="TDL44110.1"/>
    <property type="molecule type" value="Genomic_DNA"/>
</dbReference>
<feature type="transmembrane region" description="Helical" evidence="1">
    <location>
        <begin position="239"/>
        <end position="258"/>
    </location>
</feature>
<dbReference type="RefSeq" id="WP_133400066.1">
    <property type="nucleotide sequence ID" value="NZ_SMZX01000002.1"/>
</dbReference>
<accession>A0A4V3B3A6</accession>
<feature type="transmembrane region" description="Helical" evidence="1">
    <location>
        <begin position="207"/>
        <end position="227"/>
    </location>
</feature>
<dbReference type="GO" id="GO:0005886">
    <property type="term" value="C:plasma membrane"/>
    <property type="evidence" value="ECO:0007669"/>
    <property type="project" value="TreeGrafter"/>
</dbReference>
<feature type="transmembrane region" description="Helical" evidence="1">
    <location>
        <begin position="86"/>
        <end position="105"/>
    </location>
</feature>
<organism evidence="2 3">
    <name type="scientific">Microbacterium oleivorans</name>
    <dbReference type="NCBI Taxonomy" id="273677"/>
    <lineage>
        <taxon>Bacteria</taxon>
        <taxon>Bacillati</taxon>
        <taxon>Actinomycetota</taxon>
        <taxon>Actinomycetes</taxon>
        <taxon>Micrococcales</taxon>
        <taxon>Microbacteriaceae</taxon>
        <taxon>Microbacterium</taxon>
    </lineage>
</organism>
<dbReference type="InterPro" id="IPR006750">
    <property type="entry name" value="YdcZ"/>
</dbReference>
<dbReference type="Proteomes" id="UP000295633">
    <property type="component" value="Unassembled WGS sequence"/>
</dbReference>
<keyword evidence="1" id="KW-0472">Membrane</keyword>
<feature type="transmembrane region" description="Helical" evidence="1">
    <location>
        <begin position="46"/>
        <end position="65"/>
    </location>
</feature>
<feature type="transmembrane region" description="Helical" evidence="1">
    <location>
        <begin position="170"/>
        <end position="187"/>
    </location>
</feature>
<comment type="caution">
    <text evidence="2">The sequence shown here is derived from an EMBL/GenBank/DDBJ whole genome shotgun (WGS) entry which is preliminary data.</text>
</comment>
<reference evidence="2 3" key="1">
    <citation type="submission" date="2019-03" db="EMBL/GenBank/DDBJ databases">
        <title>Genome Sequencing and Assembly of Various Microbes Isolated from Partially Reclaimed Soil and Acid Mine Drainage (AMD) Site.</title>
        <authorList>
            <person name="Steinbock B."/>
            <person name="Bechtold R."/>
            <person name="Sevigny J.L."/>
            <person name="Thomas D."/>
            <person name="Cuthill L.R."/>
            <person name="Aveiro Johannsen E.J."/>
            <person name="Thomas K."/>
            <person name="Ghosh A."/>
        </authorList>
    </citation>
    <scope>NUCLEOTIDE SEQUENCE [LARGE SCALE GENOMIC DNA]</scope>
    <source>
        <strain evidence="2 3">F-B2</strain>
    </source>
</reference>
<dbReference type="PANTHER" id="PTHR34821:SF2">
    <property type="entry name" value="INNER MEMBRANE PROTEIN YDCZ"/>
    <property type="match status" value="1"/>
</dbReference>
<evidence type="ECO:0000313" key="2">
    <source>
        <dbReference type="EMBL" id="TDL44110.1"/>
    </source>
</evidence>
<dbReference type="AlphaFoldDB" id="A0A4V3B3A6"/>
<feature type="transmembrane region" description="Helical" evidence="1">
    <location>
        <begin position="141"/>
        <end position="164"/>
    </location>
</feature>
<protein>
    <submittedName>
        <fullName evidence="2">DMT family transporter</fullName>
    </submittedName>
</protein>
<keyword evidence="1" id="KW-0812">Transmembrane</keyword>
<proteinExistence type="predicted"/>
<sequence>MTTASPSAPASVAPALLAAVSVGVLTAVQARINGQLGVRLEHAMAAAVVSFASGLVLIALISALTPAGRRGAVALARGIREHTVPWWMLVGGAAGAFTVGTQSFAVGIVGVSLFTVGIVAGQTVGGLVFDRIGFGPGGVVAVTVPRLVGGALALAAVAVVLIAGDGLAGVPVWMVILPVFVGVGLAWQQATNGRLRARVGTPLTATLVNFIVGTVILAVLAVIVTLVSGPPATPPGEPWLYLGGVLGVTYIVMSAAIVARTGVLLFGLAAVSGQLVASLVLDALWPAPAGPGLLVEAITVVIGLASVSVAAFWRVRR</sequence>
<feature type="transmembrane region" description="Helical" evidence="1">
    <location>
        <begin position="111"/>
        <end position="129"/>
    </location>
</feature>
<feature type="transmembrane region" description="Helical" evidence="1">
    <location>
        <begin position="293"/>
        <end position="313"/>
    </location>
</feature>
<keyword evidence="1" id="KW-1133">Transmembrane helix</keyword>
<name>A0A4V3B3A6_9MICO</name>
<dbReference type="PANTHER" id="PTHR34821">
    <property type="entry name" value="INNER MEMBRANE PROTEIN YDCZ"/>
    <property type="match status" value="1"/>
</dbReference>
<feature type="transmembrane region" description="Helical" evidence="1">
    <location>
        <begin position="263"/>
        <end position="281"/>
    </location>
</feature>